<evidence type="ECO:0000313" key="1">
    <source>
        <dbReference type="EMBL" id="ALA45547.1"/>
    </source>
</evidence>
<reference evidence="1" key="1">
    <citation type="submission" date="2016-02" db="EMBL/GenBank/DDBJ databases">
        <authorList>
            <person name="Zhao X."/>
        </authorList>
    </citation>
    <scope>NUCLEOTIDE SEQUENCE</scope>
</reference>
<dbReference type="RefSeq" id="YP_009208730.1">
    <property type="nucleotide sequence ID" value="NC_028908.2"/>
</dbReference>
<name>A0A0K2FHJ2_9CAUD</name>
<sequence length="105" mass="11865">MLTDSFEEGELRVYHHTTHSTSPYTTIEEVVSYKNGRIFGSPIFVPRTKDGMALMGHALFEGWELELILIPSGTELPPDTYFYRPFSCQMGVIGSHLKLVFPEAP</sequence>
<dbReference type="EMBL" id="KT321317">
    <property type="protein sequence ID" value="ALA45547.1"/>
    <property type="molecule type" value="Genomic_DNA"/>
</dbReference>
<gene>
    <name evidence="1" type="ORF">ADP65_00078</name>
</gene>
<accession>A0A0K2FHJ2</accession>
<protein>
    <submittedName>
        <fullName evidence="1">Uncharacterized protein</fullName>
    </submittedName>
</protein>
<evidence type="ECO:0000313" key="2">
    <source>
        <dbReference type="Proteomes" id="UP000203117"/>
    </source>
</evidence>
<organism evidence="1 2">
    <name type="scientific">Achromobacter phage phiAxp-3</name>
    <dbReference type="NCBI Taxonomy" id="1664247"/>
    <lineage>
        <taxon>Viruses</taxon>
        <taxon>Duplodnaviria</taxon>
        <taxon>Heunggongvirae</taxon>
        <taxon>Uroviricota</taxon>
        <taxon>Caudoviricetes</taxon>
        <taxon>Schitoviridae</taxon>
        <taxon>Rothmandenesvirinae</taxon>
        <taxon>Dongdastvirus</taxon>
        <taxon>Dongdastvirus Axp3</taxon>
    </lineage>
</organism>
<keyword evidence="2" id="KW-1185">Reference proteome</keyword>
<dbReference type="KEGG" id="vg:26648408"/>
<proteinExistence type="predicted"/>
<dbReference type="GeneID" id="26648408"/>
<dbReference type="Proteomes" id="UP000203117">
    <property type="component" value="Segment"/>
</dbReference>